<feature type="transmembrane region" description="Helical" evidence="1">
    <location>
        <begin position="35"/>
        <end position="55"/>
    </location>
</feature>
<keyword evidence="3" id="KW-1185">Reference proteome</keyword>
<evidence type="ECO:0000313" key="3">
    <source>
        <dbReference type="Proteomes" id="UP000005435"/>
    </source>
</evidence>
<organism evidence="2 3">
    <name type="scientific">Acetivibrio clariflavus (strain DSM 19732 / NBRC 101661 / EBR45)</name>
    <name type="common">Clostridium clariflavum</name>
    <dbReference type="NCBI Taxonomy" id="720554"/>
    <lineage>
        <taxon>Bacteria</taxon>
        <taxon>Bacillati</taxon>
        <taxon>Bacillota</taxon>
        <taxon>Clostridia</taxon>
        <taxon>Eubacteriales</taxon>
        <taxon>Oscillospiraceae</taxon>
        <taxon>Acetivibrio</taxon>
    </lineage>
</organism>
<name>G8LVZ8_ACECE</name>
<dbReference type="EMBL" id="CP003065">
    <property type="protein sequence ID" value="AEV68602.1"/>
    <property type="molecule type" value="Genomic_DNA"/>
</dbReference>
<accession>G8LVZ8</accession>
<dbReference type="KEGG" id="ccl:Clocl_2003"/>
<keyword evidence="1" id="KW-1133">Transmembrane helix</keyword>
<evidence type="ECO:0000313" key="2">
    <source>
        <dbReference type="EMBL" id="AEV68602.1"/>
    </source>
</evidence>
<gene>
    <name evidence="2" type="ordered locus">Clocl_2003</name>
</gene>
<proteinExistence type="predicted"/>
<dbReference type="HOGENOM" id="CLU_2914277_0_0_9"/>
<reference evidence="3" key="1">
    <citation type="submission" date="2011-12" db="EMBL/GenBank/DDBJ databases">
        <title>Complete sequence of Clostridium clariflavum DSM 19732.</title>
        <authorList>
            <consortium name="US DOE Joint Genome Institute"/>
            <person name="Lucas S."/>
            <person name="Han J."/>
            <person name="Lapidus A."/>
            <person name="Cheng J.-F."/>
            <person name="Goodwin L."/>
            <person name="Pitluck S."/>
            <person name="Peters L."/>
            <person name="Teshima H."/>
            <person name="Detter J.C."/>
            <person name="Han C."/>
            <person name="Tapia R."/>
            <person name="Land M."/>
            <person name="Hauser L."/>
            <person name="Kyrpides N."/>
            <person name="Ivanova N."/>
            <person name="Pagani I."/>
            <person name="Kitzmiller T."/>
            <person name="Lynd L."/>
            <person name="Izquierdo J."/>
            <person name="Woyke T."/>
        </authorList>
    </citation>
    <scope>NUCLEOTIDE SEQUENCE [LARGE SCALE GENOMIC DNA]</scope>
    <source>
        <strain evidence="3">DSM 19732 / NBRC 101661 / EBR45</strain>
    </source>
</reference>
<dbReference type="STRING" id="720554.Clocl_2003"/>
<keyword evidence="1" id="KW-0812">Transmembrane</keyword>
<keyword evidence="1" id="KW-0472">Membrane</keyword>
<dbReference type="AlphaFoldDB" id="G8LVZ8"/>
<evidence type="ECO:0000256" key="1">
    <source>
        <dbReference type="SAM" id="Phobius"/>
    </source>
</evidence>
<dbReference type="Proteomes" id="UP000005435">
    <property type="component" value="Chromosome"/>
</dbReference>
<feature type="transmembrane region" description="Helical" evidence="1">
    <location>
        <begin position="6"/>
        <end position="28"/>
    </location>
</feature>
<sequence precursor="true">MIIIYFFISHILMIICYLILGMGIPAVLNIEIPGVFFFSWIIGPVGAMLLTSRFLEYVNVY</sequence>
<protein>
    <submittedName>
        <fullName evidence="2">Uncharacterized protein</fullName>
    </submittedName>
</protein>
<reference evidence="2 3" key="2">
    <citation type="journal article" date="2012" name="Stand. Genomic Sci.">
        <title>Complete Genome Sequence of Clostridium clariflavum DSM 19732.</title>
        <authorList>
            <person name="Izquierdo J.A."/>
            <person name="Goodwin L."/>
            <person name="Davenport K.W."/>
            <person name="Teshima H."/>
            <person name="Bruce D."/>
            <person name="Detter C."/>
            <person name="Tapia R."/>
            <person name="Han S."/>
            <person name="Land M."/>
            <person name="Hauser L."/>
            <person name="Jeffries C.D."/>
            <person name="Han J."/>
            <person name="Pitluck S."/>
            <person name="Nolan M."/>
            <person name="Chen A."/>
            <person name="Huntemann M."/>
            <person name="Mavromatis K."/>
            <person name="Mikhailova N."/>
            <person name="Liolios K."/>
            <person name="Woyke T."/>
            <person name="Lynd L.R."/>
        </authorList>
    </citation>
    <scope>NUCLEOTIDE SEQUENCE [LARGE SCALE GENOMIC DNA]</scope>
    <source>
        <strain evidence="3">DSM 19732 / NBRC 101661 / EBR45</strain>
    </source>
</reference>